<dbReference type="AlphaFoldDB" id="A0A7C8FII2"/>
<reference evidence="1 2" key="1">
    <citation type="submission" date="2019-09" db="EMBL/GenBank/DDBJ databases">
        <title>Phylogeny of genus Pseudoclavibacter and closely related genus.</title>
        <authorList>
            <person name="Li Y."/>
        </authorList>
    </citation>
    <scope>NUCLEOTIDE SEQUENCE [LARGE SCALE GENOMIC DNA]</scope>
    <source>
        <strain evidence="1 2">JCM 16921</strain>
    </source>
</reference>
<dbReference type="RefSeq" id="WP_158036010.1">
    <property type="nucleotide sequence ID" value="NZ_BAAAZV010000017.1"/>
</dbReference>
<dbReference type="EMBL" id="WBKA01000003">
    <property type="protein sequence ID" value="KAB1632232.1"/>
    <property type="molecule type" value="Genomic_DNA"/>
</dbReference>
<dbReference type="Proteomes" id="UP000481339">
    <property type="component" value="Unassembled WGS sequence"/>
</dbReference>
<keyword evidence="2" id="KW-1185">Reference proteome</keyword>
<comment type="caution">
    <text evidence="1">The sequence shown here is derived from an EMBL/GenBank/DDBJ whole genome shotgun (WGS) entry which is preliminary data.</text>
</comment>
<gene>
    <name evidence="1" type="ORF">F8O02_04210</name>
</gene>
<name>A0A7C8FII2_9MICO</name>
<evidence type="ECO:0000313" key="1">
    <source>
        <dbReference type="EMBL" id="KAB1632232.1"/>
    </source>
</evidence>
<evidence type="ECO:0000313" key="2">
    <source>
        <dbReference type="Proteomes" id="UP000481339"/>
    </source>
</evidence>
<protein>
    <submittedName>
        <fullName evidence="1">Uncharacterized protein</fullName>
    </submittedName>
</protein>
<organism evidence="1 2">
    <name type="scientific">Pseudoclavibacter caeni</name>
    <dbReference type="NCBI Taxonomy" id="908846"/>
    <lineage>
        <taxon>Bacteria</taxon>
        <taxon>Bacillati</taxon>
        <taxon>Actinomycetota</taxon>
        <taxon>Actinomycetes</taxon>
        <taxon>Micrococcales</taxon>
        <taxon>Microbacteriaceae</taxon>
        <taxon>Pseudoclavibacter</taxon>
    </lineage>
</organism>
<proteinExistence type="predicted"/>
<accession>A0A7C8FII2</accession>
<sequence>MIPIGAVLLVGLGAVLAIGVVKMNAANSEFQRLRASIAPPDGWVLASENTRLTGLFGTCFTSVLDVRACPSAFDSYAVTSGYSEGKLTDALESSGVTITMTDCEEQTGNGRGTFTVCSVAGQRDGHTIKMQVIGTVDSTGVVADPEGRLSIDR</sequence>